<name>A0ABV6TAM1_9ACTN</name>
<protein>
    <submittedName>
        <fullName evidence="1">Uncharacterized protein</fullName>
    </submittedName>
</protein>
<comment type="caution">
    <text evidence="1">The sequence shown here is derived from an EMBL/GenBank/DDBJ whole genome shotgun (WGS) entry which is preliminary data.</text>
</comment>
<dbReference type="Proteomes" id="UP001589887">
    <property type="component" value="Unassembled WGS sequence"/>
</dbReference>
<sequence>MTVLSIYSPGTLTTGGSGFNSASQAVSNPFATPSAVWIQCTTKYVAGNGQSDFGISQVNLIDDNGQFQAVNYGDDHFGTYLARLYVPRLLGLTVIARTYDAAIEGTLTLFSWG</sequence>
<dbReference type="RefSeq" id="WP_394316644.1">
    <property type="nucleotide sequence ID" value="NZ_JBHMQV010000001.1"/>
</dbReference>
<keyword evidence="2" id="KW-1185">Reference proteome</keyword>
<evidence type="ECO:0000313" key="2">
    <source>
        <dbReference type="Proteomes" id="UP001589887"/>
    </source>
</evidence>
<gene>
    <name evidence="1" type="ORF">ACFH04_03615</name>
</gene>
<dbReference type="EMBL" id="JBHMQV010000001">
    <property type="protein sequence ID" value="MFC0842829.1"/>
    <property type="molecule type" value="Genomic_DNA"/>
</dbReference>
<proteinExistence type="predicted"/>
<accession>A0ABV6TAM1</accession>
<organism evidence="1 2">
    <name type="scientific">Streptomyces noboritoensis</name>
    <dbReference type="NCBI Taxonomy" id="67337"/>
    <lineage>
        <taxon>Bacteria</taxon>
        <taxon>Bacillati</taxon>
        <taxon>Actinomycetota</taxon>
        <taxon>Actinomycetes</taxon>
        <taxon>Kitasatosporales</taxon>
        <taxon>Streptomycetaceae</taxon>
        <taxon>Streptomyces</taxon>
    </lineage>
</organism>
<evidence type="ECO:0000313" key="1">
    <source>
        <dbReference type="EMBL" id="MFC0842829.1"/>
    </source>
</evidence>
<reference evidence="1 2" key="1">
    <citation type="submission" date="2024-09" db="EMBL/GenBank/DDBJ databases">
        <authorList>
            <person name="Sun Q."/>
            <person name="Mori K."/>
        </authorList>
    </citation>
    <scope>NUCLEOTIDE SEQUENCE [LARGE SCALE GENOMIC DNA]</scope>
    <source>
        <strain evidence="1 2">JCM 4557</strain>
    </source>
</reference>